<dbReference type="STRING" id="1121881.SAMN02745225_01100"/>
<comment type="similarity">
    <text evidence="5">Belongs to the HrcA family.</text>
</comment>
<comment type="function">
    <text evidence="5">Negative regulator of class I heat shock genes (grpE-dnaK-dnaJ and groELS operons). Prevents heat-shock induction of these operons.</text>
</comment>
<dbReference type="InterPro" id="IPR023120">
    <property type="entry name" value="WHTH_transcript_rep_HrcA_IDD"/>
</dbReference>
<dbReference type="SUPFAM" id="SSF46785">
    <property type="entry name" value="Winged helix' DNA-binding domain"/>
    <property type="match status" value="1"/>
</dbReference>
<dbReference type="Proteomes" id="UP000184295">
    <property type="component" value="Unassembled WGS sequence"/>
</dbReference>
<sequence length="337" mass="36392">MTERLDARKTAILKAVVDEYVKLAEPIGSSQIAATGEVQASTATIRHEMASLEQEGYLSQPHVSAGRVPTDRGYRYYVDNISSPNPLGSSQFSQLQGFFDHVKGELEDLLQDTSRLLSSLTNFTSVVTAPPPNTVVVKHVQVVSISSTFAMVIVVGSDGSLEKEVFEVPEGLVDLDLRLVELSNYLSSEMRGKTVGEIDSCVLENHNLEPVLSLTKDALRKISDSATEELFVNDAHKVASAFLAADKVEKILETLEQQILVVSLMKSMLIKGQSVSIGNEIGVPSLSECALVIAPYEIDGRRVGSIGVIGPTRMNYPLALAAVEQVSKGIGRHLVEG</sequence>
<evidence type="ECO:0000313" key="7">
    <source>
        <dbReference type="EMBL" id="SHE60413.1"/>
    </source>
</evidence>
<dbReference type="InterPro" id="IPR036388">
    <property type="entry name" value="WH-like_DNA-bd_sf"/>
</dbReference>
<evidence type="ECO:0000256" key="5">
    <source>
        <dbReference type="HAMAP-Rule" id="MF_00081"/>
    </source>
</evidence>
<dbReference type="PANTHER" id="PTHR34824">
    <property type="entry name" value="HEAT-INDUCIBLE TRANSCRIPTION REPRESSOR HRCA"/>
    <property type="match status" value="1"/>
</dbReference>
<evidence type="ECO:0000259" key="6">
    <source>
        <dbReference type="Pfam" id="PF01628"/>
    </source>
</evidence>
<evidence type="ECO:0000313" key="8">
    <source>
        <dbReference type="Proteomes" id="UP000184295"/>
    </source>
</evidence>
<dbReference type="InterPro" id="IPR021153">
    <property type="entry name" value="HrcA_C"/>
</dbReference>
<reference evidence="8" key="1">
    <citation type="submission" date="2016-11" db="EMBL/GenBank/DDBJ databases">
        <authorList>
            <person name="Varghese N."/>
            <person name="Submissions S."/>
        </authorList>
    </citation>
    <scope>NUCLEOTIDE SEQUENCE [LARGE SCALE GENOMIC DNA]</scope>
    <source>
        <strain evidence="8">DSM 19514</strain>
    </source>
</reference>
<gene>
    <name evidence="5" type="primary">hrcA</name>
    <name evidence="7" type="ORF">SAMN02745225_01100</name>
</gene>
<dbReference type="RefSeq" id="WP_072789716.1">
    <property type="nucleotide sequence ID" value="NZ_FQUL01000012.1"/>
</dbReference>
<keyword evidence="8" id="KW-1185">Reference proteome</keyword>
<evidence type="ECO:0000256" key="4">
    <source>
        <dbReference type="ARBA" id="ARBA00023163"/>
    </source>
</evidence>
<keyword evidence="2 5" id="KW-0805">Transcription regulation</keyword>
<protein>
    <recommendedName>
        <fullName evidence="5">Heat-inducible transcription repressor HrcA</fullName>
    </recommendedName>
</protein>
<dbReference type="PANTHER" id="PTHR34824:SF1">
    <property type="entry name" value="HEAT-INDUCIBLE TRANSCRIPTION REPRESSOR HRCA"/>
    <property type="match status" value="1"/>
</dbReference>
<accession>A0A1M4UUW5</accession>
<dbReference type="SUPFAM" id="SSF55781">
    <property type="entry name" value="GAF domain-like"/>
    <property type="match status" value="1"/>
</dbReference>
<dbReference type="HAMAP" id="MF_00081">
    <property type="entry name" value="HrcA"/>
    <property type="match status" value="1"/>
</dbReference>
<dbReference type="InterPro" id="IPR002571">
    <property type="entry name" value="HrcA"/>
</dbReference>
<name>A0A1M4UUW5_9ACTN</name>
<dbReference type="GO" id="GO:0045892">
    <property type="term" value="P:negative regulation of DNA-templated transcription"/>
    <property type="evidence" value="ECO:0007669"/>
    <property type="project" value="UniProtKB-UniRule"/>
</dbReference>
<dbReference type="InterPro" id="IPR029016">
    <property type="entry name" value="GAF-like_dom_sf"/>
</dbReference>
<dbReference type="Gene3D" id="3.30.390.60">
    <property type="entry name" value="Heat-inducible transcription repressor hrca homolog, domain 3"/>
    <property type="match status" value="1"/>
</dbReference>
<keyword evidence="4 5" id="KW-0804">Transcription</keyword>
<proteinExistence type="inferred from homology"/>
<evidence type="ECO:0000256" key="1">
    <source>
        <dbReference type="ARBA" id="ARBA00022491"/>
    </source>
</evidence>
<organism evidence="7 8">
    <name type="scientific">Ferrithrix thermotolerans DSM 19514</name>
    <dbReference type="NCBI Taxonomy" id="1121881"/>
    <lineage>
        <taxon>Bacteria</taxon>
        <taxon>Bacillati</taxon>
        <taxon>Actinomycetota</taxon>
        <taxon>Acidimicrobiia</taxon>
        <taxon>Acidimicrobiales</taxon>
        <taxon>Acidimicrobiaceae</taxon>
        <taxon>Ferrithrix</taxon>
    </lineage>
</organism>
<dbReference type="Pfam" id="PF01628">
    <property type="entry name" value="HrcA"/>
    <property type="match status" value="1"/>
</dbReference>
<dbReference type="PIRSF" id="PIRSF005485">
    <property type="entry name" value="HrcA"/>
    <property type="match status" value="1"/>
</dbReference>
<dbReference type="Gene3D" id="3.30.450.40">
    <property type="match status" value="1"/>
</dbReference>
<dbReference type="GO" id="GO:0003677">
    <property type="term" value="F:DNA binding"/>
    <property type="evidence" value="ECO:0007669"/>
    <property type="project" value="InterPro"/>
</dbReference>
<dbReference type="InterPro" id="IPR036390">
    <property type="entry name" value="WH_DNA-bd_sf"/>
</dbReference>
<dbReference type="EMBL" id="FQUL01000012">
    <property type="protein sequence ID" value="SHE60413.1"/>
    <property type="molecule type" value="Genomic_DNA"/>
</dbReference>
<evidence type="ECO:0000256" key="3">
    <source>
        <dbReference type="ARBA" id="ARBA00023016"/>
    </source>
</evidence>
<dbReference type="Gene3D" id="1.10.10.10">
    <property type="entry name" value="Winged helix-like DNA-binding domain superfamily/Winged helix DNA-binding domain"/>
    <property type="match status" value="1"/>
</dbReference>
<evidence type="ECO:0000256" key="2">
    <source>
        <dbReference type="ARBA" id="ARBA00023015"/>
    </source>
</evidence>
<dbReference type="AlphaFoldDB" id="A0A1M4UUW5"/>
<keyword evidence="1 5" id="KW-0678">Repressor</keyword>
<feature type="domain" description="Heat-inducible transcription repressor HrcA C-terminal" evidence="6">
    <location>
        <begin position="107"/>
        <end position="317"/>
    </location>
</feature>
<dbReference type="NCBIfam" id="TIGR00331">
    <property type="entry name" value="hrcA"/>
    <property type="match status" value="1"/>
</dbReference>
<keyword evidence="3 5" id="KW-0346">Stress response</keyword>